<keyword evidence="4" id="KW-1185">Reference proteome</keyword>
<dbReference type="InterPro" id="IPR008979">
    <property type="entry name" value="Galactose-bd-like_sf"/>
</dbReference>
<dbReference type="Pfam" id="PF02129">
    <property type="entry name" value="Peptidase_S15"/>
    <property type="match status" value="2"/>
</dbReference>
<accession>A0ABZ1I954</accession>
<evidence type="ECO:0000313" key="4">
    <source>
        <dbReference type="Proteomes" id="UP001330812"/>
    </source>
</evidence>
<dbReference type="PANTHER" id="PTHR43056">
    <property type="entry name" value="PEPTIDASE S9 PROLYL OLIGOPEPTIDASE"/>
    <property type="match status" value="1"/>
</dbReference>
<dbReference type="Gene3D" id="3.40.50.1820">
    <property type="entry name" value="alpha/beta hydrolase"/>
    <property type="match status" value="2"/>
</dbReference>
<feature type="domain" description="Xaa-Pro dipeptidyl-peptidase C-terminal" evidence="2">
    <location>
        <begin position="292"/>
        <end position="490"/>
    </location>
</feature>
<dbReference type="Proteomes" id="UP001330812">
    <property type="component" value="Chromosome"/>
</dbReference>
<dbReference type="Pfam" id="PF08530">
    <property type="entry name" value="PepX_C"/>
    <property type="match status" value="1"/>
</dbReference>
<reference evidence="3 4" key="1">
    <citation type="journal article" date="2015" name="Int. J. Syst. Evol. Microbiol.">
        <title>Amycolatopsis rhabdoformis sp. nov., an actinomycete isolated from a tropical forest soil.</title>
        <authorList>
            <person name="Souza W.R."/>
            <person name="Silva R.E."/>
            <person name="Goodfellow M."/>
            <person name="Busarakam K."/>
            <person name="Figueiro F.S."/>
            <person name="Ferreira D."/>
            <person name="Rodrigues-Filho E."/>
            <person name="Moraes L.A.B."/>
            <person name="Zucchi T.D."/>
        </authorList>
    </citation>
    <scope>NUCLEOTIDE SEQUENCE [LARGE SCALE GENOMIC DNA]</scope>
    <source>
        <strain evidence="3 4">NCIMB 14900</strain>
    </source>
</reference>
<name>A0ABZ1I954_9PSEU</name>
<evidence type="ECO:0000259" key="2">
    <source>
        <dbReference type="SMART" id="SM00939"/>
    </source>
</evidence>
<dbReference type="InterPro" id="IPR050585">
    <property type="entry name" value="Xaa-Pro_dipeptidyl-ppase/CocE"/>
</dbReference>
<dbReference type="NCBIfam" id="TIGR00976">
    <property type="entry name" value="CocE_NonD"/>
    <property type="match status" value="1"/>
</dbReference>
<dbReference type="InterPro" id="IPR029058">
    <property type="entry name" value="AB_hydrolase_fold"/>
</dbReference>
<dbReference type="SUPFAM" id="SSF49785">
    <property type="entry name" value="Galactose-binding domain-like"/>
    <property type="match status" value="1"/>
</dbReference>
<gene>
    <name evidence="3" type="ORF">VSH64_45380</name>
</gene>
<dbReference type="RefSeq" id="WP_326568907.1">
    <property type="nucleotide sequence ID" value="NZ_CP142149.1"/>
</dbReference>
<proteinExistence type="predicted"/>
<evidence type="ECO:0000256" key="1">
    <source>
        <dbReference type="ARBA" id="ARBA00022801"/>
    </source>
</evidence>
<keyword evidence="1 3" id="KW-0378">Hydrolase</keyword>
<dbReference type="InterPro" id="IPR005674">
    <property type="entry name" value="CocE/Ser_esterase"/>
</dbReference>
<dbReference type="Gene3D" id="2.60.120.260">
    <property type="entry name" value="Galactose-binding domain-like"/>
    <property type="match status" value="1"/>
</dbReference>
<organism evidence="3 4">
    <name type="scientific">Amycolatopsis rhabdoformis</name>
    <dbReference type="NCBI Taxonomy" id="1448059"/>
    <lineage>
        <taxon>Bacteria</taxon>
        <taxon>Bacillati</taxon>
        <taxon>Actinomycetota</taxon>
        <taxon>Actinomycetes</taxon>
        <taxon>Pseudonocardiales</taxon>
        <taxon>Pseudonocardiaceae</taxon>
        <taxon>Amycolatopsis</taxon>
    </lineage>
</organism>
<dbReference type="GO" id="GO:0016787">
    <property type="term" value="F:hydrolase activity"/>
    <property type="evidence" value="ECO:0007669"/>
    <property type="project" value="UniProtKB-KW"/>
</dbReference>
<dbReference type="InterPro" id="IPR013736">
    <property type="entry name" value="Xaa-Pro_dipept_C"/>
</dbReference>
<dbReference type="EMBL" id="CP142149">
    <property type="protein sequence ID" value="WSE29950.1"/>
    <property type="molecule type" value="Genomic_DNA"/>
</dbReference>
<dbReference type="SUPFAM" id="SSF53474">
    <property type="entry name" value="alpha/beta-Hydrolases"/>
    <property type="match status" value="1"/>
</dbReference>
<protein>
    <submittedName>
        <fullName evidence="3">CocE/NonD family hydrolase</fullName>
    </submittedName>
</protein>
<sequence>MSEPLSPADLTEHFAGLDLTKVVAPSTSSTDPFFAYARPETHGVHVTEVQVEMRDGVLLAGELHRPANPDGTPAAGRFPGLVYEFNGYGAVSFMAGGARSFVTRGYVALVCSVRGSGASPGEIEPFGPQEQRDNVDLIEWLGTQPFSTGKVGQMGVSYGGHTTLLAAVHRPEHLTAVIAAQALSDWYENTIYLGGIYNSRIRGWQKDTAPATLQTYPQHPLYDDFWRERSVRARWDTLDVPVLDVGGWLDQYRNAMVENFQARPENVWMVAGPWSHGMLPGQFEDIATAAYLAWWDHWLSDEVPGLLPETKVTSYEMPRSGWKQYSTWPPAEAREDHLGFAPGKLVSGSAEQTTESFDVATGALCAETETLPADLVVAGTPLVDLRVSFTADEGYLAVALEDLGPDGAVSRVTHGFLRASHRDGNETRVPVIPGTTYDLRVPLWAAHHRFEAGHRLRIRIASRDEGVIDSDAPAGTVTVHYGHSAFTYPTIG</sequence>
<dbReference type="SMART" id="SM00939">
    <property type="entry name" value="PepX_C"/>
    <property type="match status" value="1"/>
</dbReference>
<dbReference type="PANTHER" id="PTHR43056:SF10">
    <property type="entry name" value="COCE_NOND FAMILY, PUTATIVE (AFU_ORTHOLOGUE AFUA_7G00600)-RELATED"/>
    <property type="match status" value="1"/>
</dbReference>
<dbReference type="InterPro" id="IPR000383">
    <property type="entry name" value="Xaa-Pro-like_dom"/>
</dbReference>
<evidence type="ECO:0000313" key="3">
    <source>
        <dbReference type="EMBL" id="WSE29950.1"/>
    </source>
</evidence>